<comment type="caution">
    <text evidence="6">The sequence shown here is derived from an EMBL/GenBank/DDBJ whole genome shotgun (WGS) entry which is preliminary data.</text>
</comment>
<keyword evidence="4" id="KW-0862">Zinc</keyword>
<gene>
    <name evidence="6" type="ORF">PhCBS80983_g05415</name>
</gene>
<evidence type="ECO:0000256" key="4">
    <source>
        <dbReference type="ARBA" id="ARBA00022833"/>
    </source>
</evidence>
<dbReference type="InterPro" id="IPR004457">
    <property type="entry name" value="Znf_ZPR1"/>
</dbReference>
<sequence>MADTTNATLVDESGQGAMDLVIPRPCPNCGAIVNGKAALVDIPHFKEVAHLILDCSNCATRSETYKSGHRVEEKGTRITLNVESKRDFERKLLKGENCTIEIPSLGLEIPASTLPARFIPIADFLHRALTDILRQAQATGQGGNPELKQFVQKLMAFMDADLLPATMIFDDPAGNTYLESFSAPEVDPTIVTVEYERSVMQEALVGSSYDHTPI</sequence>
<dbReference type="GO" id="GO:0008270">
    <property type="term" value="F:zinc ion binding"/>
    <property type="evidence" value="ECO:0007669"/>
    <property type="project" value="UniProtKB-KW"/>
</dbReference>
<dbReference type="AlphaFoldDB" id="A0A507DVK3"/>
<dbReference type="Gene3D" id="2.20.25.420">
    <property type="entry name" value="ZPR1, zinc finger domain"/>
    <property type="match status" value="1"/>
</dbReference>
<accession>A0A507DVK3</accession>
<keyword evidence="3" id="KW-0863">Zinc-finger</keyword>
<evidence type="ECO:0000256" key="1">
    <source>
        <dbReference type="ARBA" id="ARBA00008354"/>
    </source>
</evidence>
<reference evidence="6 7" key="1">
    <citation type="journal article" date="2019" name="Sci. Rep.">
        <title>Comparative genomics of chytrid fungi reveal insights into the obligate biotrophic and pathogenic lifestyle of Synchytrium endobioticum.</title>
        <authorList>
            <person name="van de Vossenberg B.T.L.H."/>
            <person name="Warris S."/>
            <person name="Nguyen H.D.T."/>
            <person name="van Gent-Pelzer M.P.E."/>
            <person name="Joly D.L."/>
            <person name="van de Geest H.C."/>
            <person name="Bonants P.J.M."/>
            <person name="Smith D.S."/>
            <person name="Levesque C.A."/>
            <person name="van der Lee T.A.J."/>
        </authorList>
    </citation>
    <scope>NUCLEOTIDE SEQUENCE [LARGE SCALE GENOMIC DNA]</scope>
    <source>
        <strain evidence="6 7">CBS 809.83</strain>
    </source>
</reference>
<proteinExistence type="inferred from homology"/>
<comment type="similarity">
    <text evidence="1">Belongs to the ZPR1 family.</text>
</comment>
<protein>
    <recommendedName>
        <fullName evidence="5">Zinc finger ZPR1-type domain-containing protein</fullName>
    </recommendedName>
</protein>
<keyword evidence="2" id="KW-0479">Metal-binding</keyword>
<evidence type="ECO:0000313" key="7">
    <source>
        <dbReference type="Proteomes" id="UP000318582"/>
    </source>
</evidence>
<dbReference type="SMART" id="SM00709">
    <property type="entry name" value="Zpr1"/>
    <property type="match status" value="1"/>
</dbReference>
<dbReference type="InterPro" id="IPR042451">
    <property type="entry name" value="ZPR1_A/B_dom"/>
</dbReference>
<evidence type="ECO:0000259" key="5">
    <source>
        <dbReference type="SMART" id="SM00709"/>
    </source>
</evidence>
<dbReference type="InterPro" id="IPR056180">
    <property type="entry name" value="ZPR1_jr_dom"/>
</dbReference>
<dbReference type="STRING" id="109895.A0A507DVK3"/>
<dbReference type="Proteomes" id="UP000318582">
    <property type="component" value="Unassembled WGS sequence"/>
</dbReference>
<name>A0A507DVK3_9FUNG</name>
<dbReference type="Gene3D" id="2.60.120.1040">
    <property type="entry name" value="ZPR1, A/B domain"/>
    <property type="match status" value="1"/>
</dbReference>
<dbReference type="EMBL" id="QEAQ01000115">
    <property type="protein sequence ID" value="TPX55322.1"/>
    <property type="molecule type" value="Genomic_DNA"/>
</dbReference>
<organism evidence="6 7">
    <name type="scientific">Powellomyces hirtus</name>
    <dbReference type="NCBI Taxonomy" id="109895"/>
    <lineage>
        <taxon>Eukaryota</taxon>
        <taxon>Fungi</taxon>
        <taxon>Fungi incertae sedis</taxon>
        <taxon>Chytridiomycota</taxon>
        <taxon>Chytridiomycota incertae sedis</taxon>
        <taxon>Chytridiomycetes</taxon>
        <taxon>Spizellomycetales</taxon>
        <taxon>Powellomycetaceae</taxon>
        <taxon>Powellomyces</taxon>
    </lineage>
</organism>
<evidence type="ECO:0000256" key="2">
    <source>
        <dbReference type="ARBA" id="ARBA00022723"/>
    </source>
</evidence>
<keyword evidence="7" id="KW-1185">Reference proteome</keyword>
<feature type="domain" description="Zinc finger ZPR1-type" evidence="5">
    <location>
        <begin position="24"/>
        <end position="180"/>
    </location>
</feature>
<dbReference type="GO" id="GO:0005634">
    <property type="term" value="C:nucleus"/>
    <property type="evidence" value="ECO:0007669"/>
    <property type="project" value="TreeGrafter"/>
</dbReference>
<dbReference type="Pfam" id="PF03367">
    <property type="entry name" value="Zn_ribbon_ZPR1"/>
    <property type="match status" value="1"/>
</dbReference>
<dbReference type="PANTHER" id="PTHR10876:SF0">
    <property type="entry name" value="ZINC FINGER PROTEIN ZPR1"/>
    <property type="match status" value="1"/>
</dbReference>
<dbReference type="PANTHER" id="PTHR10876">
    <property type="entry name" value="ZINC FINGER PROTEIN ZPR1"/>
    <property type="match status" value="1"/>
</dbReference>
<evidence type="ECO:0000256" key="3">
    <source>
        <dbReference type="ARBA" id="ARBA00022771"/>
    </source>
</evidence>
<dbReference type="InterPro" id="IPR040141">
    <property type="entry name" value="ZPR1"/>
</dbReference>
<dbReference type="InterPro" id="IPR042452">
    <property type="entry name" value="ZPR1_Znf1/2"/>
</dbReference>
<dbReference type="Pfam" id="PF22794">
    <property type="entry name" value="jr-ZPR1"/>
    <property type="match status" value="1"/>
</dbReference>
<evidence type="ECO:0000313" key="6">
    <source>
        <dbReference type="EMBL" id="TPX55322.1"/>
    </source>
</evidence>